<feature type="region of interest" description="Disordered" evidence="2">
    <location>
        <begin position="1"/>
        <end position="25"/>
    </location>
</feature>
<evidence type="ECO:0000256" key="1">
    <source>
        <dbReference type="SAM" id="Coils"/>
    </source>
</evidence>
<comment type="caution">
    <text evidence="3">The sequence shown here is derived from an EMBL/GenBank/DDBJ whole genome shotgun (WGS) entry which is preliminary data.</text>
</comment>
<feature type="region of interest" description="Disordered" evidence="2">
    <location>
        <begin position="469"/>
        <end position="492"/>
    </location>
</feature>
<proteinExistence type="predicted"/>
<feature type="region of interest" description="Disordered" evidence="2">
    <location>
        <begin position="113"/>
        <end position="146"/>
    </location>
</feature>
<feature type="region of interest" description="Disordered" evidence="2">
    <location>
        <begin position="799"/>
        <end position="818"/>
    </location>
</feature>
<name>A0A836GUI7_LEIEN</name>
<feature type="compositionally biased region" description="Basic residues" evidence="2">
    <location>
        <begin position="479"/>
        <end position="492"/>
    </location>
</feature>
<feature type="compositionally biased region" description="Basic and acidic residues" evidence="2">
    <location>
        <begin position="44"/>
        <end position="62"/>
    </location>
</feature>
<evidence type="ECO:0000256" key="2">
    <source>
        <dbReference type="SAM" id="MobiDB-lite"/>
    </source>
</evidence>
<feature type="region of interest" description="Disordered" evidence="2">
    <location>
        <begin position="232"/>
        <end position="264"/>
    </location>
</feature>
<keyword evidence="4" id="KW-1185">Reference proteome</keyword>
<gene>
    <name evidence="3" type="ORF">CUR178_02782</name>
</gene>
<feature type="compositionally biased region" description="Polar residues" evidence="2">
    <location>
        <begin position="754"/>
        <end position="783"/>
    </location>
</feature>
<feature type="region of interest" description="Disordered" evidence="2">
    <location>
        <begin position="41"/>
        <end position="78"/>
    </location>
</feature>
<reference evidence="3 4" key="1">
    <citation type="submission" date="2021-02" db="EMBL/GenBank/DDBJ databases">
        <title>Leishmania (Mundinia) enrietti genome sequencing and assembly.</title>
        <authorList>
            <person name="Almutairi H."/>
            <person name="Gatherer D."/>
        </authorList>
    </citation>
    <scope>NUCLEOTIDE SEQUENCE [LARGE SCALE GENOMIC DNA]</scope>
    <source>
        <strain evidence="3">CUR178</strain>
    </source>
</reference>
<feature type="compositionally biased region" description="Low complexity" evidence="2">
    <location>
        <begin position="322"/>
        <end position="334"/>
    </location>
</feature>
<feature type="region of interest" description="Disordered" evidence="2">
    <location>
        <begin position="615"/>
        <end position="639"/>
    </location>
</feature>
<keyword evidence="1" id="KW-0175">Coiled coil</keyword>
<dbReference type="RefSeq" id="XP_067690633.1">
    <property type="nucleotide sequence ID" value="XM_067834530.1"/>
</dbReference>
<organism evidence="3 4">
    <name type="scientific">Leishmania enriettii</name>
    <dbReference type="NCBI Taxonomy" id="5663"/>
    <lineage>
        <taxon>Eukaryota</taxon>
        <taxon>Discoba</taxon>
        <taxon>Euglenozoa</taxon>
        <taxon>Kinetoplastea</taxon>
        <taxon>Metakinetoplastina</taxon>
        <taxon>Trypanosomatida</taxon>
        <taxon>Trypanosomatidae</taxon>
        <taxon>Leishmaniinae</taxon>
        <taxon>Leishmania</taxon>
    </lineage>
</organism>
<dbReference type="EMBL" id="JAFHKP010000031">
    <property type="protein sequence ID" value="KAG5472110.1"/>
    <property type="molecule type" value="Genomic_DNA"/>
</dbReference>
<feature type="region of interest" description="Disordered" evidence="2">
    <location>
        <begin position="655"/>
        <end position="674"/>
    </location>
</feature>
<dbReference type="OrthoDB" id="266248at2759"/>
<sequence length="918" mass="98928">MPAPGKSRPCKRFGTFGNPDRELTQAEREFYASLERIRKKRRPGKEFLSAERQRQEDAEQRSNRNGSLGKKSGSERFSLGRHPVTSAAAAPVTALPVPCSLPRDNRLAVLSALGLPDRTPPPVWEPNRHEARARSASGGRSDCVQRTPERRRGFGFTDRRAAEGGYRPGDSILLPSRYLSAPLSKESTPRRQRTRRAADTLVASASKSPKRAARLPLRIRLLQKLSLIKAPNAPRASPHQCPKRGTPDVSSITGGGASRNVSRFTDLSDDDMSVADRISRALDAFHREYSSSGSFILRGLTDAQAETLEELLEKRRERRSEAAAANISASTSPTQHHLNADAAVAHRLGFQEEQQEMLMNAGPTMKREAKHATATEKQAPAGCFHRSLASVPKAAAAAGKASPAGPVMLVPLTKSTLKAVAAATATAATARSSLPLSRAELVRAALSHPPTRPPPTLHAHHVVRHVSRASRETSEPASRQRHGCAFRGRQGRSRSCGRRVGFLGSFPCISRQAAQAGLAEKRCMRAAQNPSRKEARTKARALSNAALIEEVCRQYTEQCRRHEREMMKSVERKRRSALAAWRKVDGSSSSSIALRGTVTGAGSAVGSCCSRTETAATAGGSAGQRESRRSTSADLTALRRSADIRNAQWMPLSSADLNRASTSKSGRKRGGARLPMLPHSFAARIEGDVDNMPNERTPSTHRSVVCAGTGAGGVSSTPIGVLGGSQNRSFSPRLQEPGNASSFTAALLYEPSSVEASRTSPRTSSIMDTSSTVNHCSTASSVSPAEETVETIMMAYHKAGSSRTSQLHRNTGERGDPTRQWVDLVGFATESHSSQPTRQRESQECVLAGVPVHTASSGSTGHRTTGDDASDTFNDFYVSSAPIECRSDIPQREQTARKTPTSLPLTDTPSMPFYAFTS</sequence>
<feature type="compositionally biased region" description="Low complexity" evidence="2">
    <location>
        <begin position="899"/>
        <end position="912"/>
    </location>
</feature>
<feature type="coiled-coil region" evidence="1">
    <location>
        <begin position="545"/>
        <end position="572"/>
    </location>
</feature>
<accession>A0A836GUI7</accession>
<dbReference type="GeneID" id="94170040"/>
<evidence type="ECO:0000313" key="4">
    <source>
        <dbReference type="Proteomes" id="UP000674179"/>
    </source>
</evidence>
<dbReference type="AlphaFoldDB" id="A0A836GUI7"/>
<dbReference type="KEGG" id="lenr:94170040"/>
<dbReference type="Proteomes" id="UP000674179">
    <property type="component" value="Chromosome 31"/>
</dbReference>
<feature type="region of interest" description="Disordered" evidence="2">
    <location>
        <begin position="180"/>
        <end position="209"/>
    </location>
</feature>
<feature type="region of interest" description="Disordered" evidence="2">
    <location>
        <begin position="884"/>
        <end position="918"/>
    </location>
</feature>
<feature type="region of interest" description="Disordered" evidence="2">
    <location>
        <begin position="751"/>
        <end position="784"/>
    </location>
</feature>
<feature type="compositionally biased region" description="Basic and acidic residues" evidence="2">
    <location>
        <begin position="885"/>
        <end position="896"/>
    </location>
</feature>
<feature type="region of interest" description="Disordered" evidence="2">
    <location>
        <begin position="315"/>
        <end position="337"/>
    </location>
</feature>
<protein>
    <submittedName>
        <fullName evidence="3">Uncharacterized protein</fullName>
    </submittedName>
</protein>
<feature type="compositionally biased region" description="Polar residues" evidence="2">
    <location>
        <begin position="655"/>
        <end position="664"/>
    </location>
</feature>
<evidence type="ECO:0000313" key="3">
    <source>
        <dbReference type="EMBL" id="KAG5472110.1"/>
    </source>
</evidence>